<feature type="transmembrane region" description="Helical" evidence="7">
    <location>
        <begin position="192"/>
        <end position="214"/>
    </location>
</feature>
<sequence length="349" mass="38335">MFYFYIFLVAFVLSALLTVAVGKIAFYFRVVDEPGQVGSLSRKIHIQTTPLLGGLAIFFSYFIILFLLSDHFFSGTLHWSHLIGFSVGALIIAGGGILDDKYNLKSQQQIIFPVLAIGALIWGGVSIEKITNPFGGVLNLHSLFFISPFFIFLWMMGMMYTTKLLDGVDGLVSGLGAIGGFIIFLFTLTTRYYQPDIALAAILLTGVSVGFLVFNWHPAKIFLGEGGSLLIGYILGVLAIISGAKIAMALLVMGIPIMDVAWTIIRRLALGQNPFKTADRSHLHHRLLSLGLSQPLTVGIFYILSLSFGLSGLWLQSRGKFLALLALGALMFFLVVSFWGLDHYKKKHV</sequence>
<dbReference type="PANTHER" id="PTHR22926:SF3">
    <property type="entry name" value="UNDECAPRENYL-PHOSPHATE ALPHA-N-ACETYLGLUCOSAMINYL 1-PHOSPHATE TRANSFERASE"/>
    <property type="match status" value="1"/>
</dbReference>
<dbReference type="GO" id="GO:0071555">
    <property type="term" value="P:cell wall organization"/>
    <property type="evidence" value="ECO:0007669"/>
    <property type="project" value="TreeGrafter"/>
</dbReference>
<evidence type="ECO:0000256" key="5">
    <source>
        <dbReference type="ARBA" id="ARBA00022989"/>
    </source>
</evidence>
<evidence type="ECO:0000256" key="2">
    <source>
        <dbReference type="ARBA" id="ARBA00022475"/>
    </source>
</evidence>
<keyword evidence="6 7" id="KW-0472">Membrane</keyword>
<evidence type="ECO:0000256" key="6">
    <source>
        <dbReference type="ARBA" id="ARBA00023136"/>
    </source>
</evidence>
<name>A0A2H0V7X7_9BACT</name>
<feature type="transmembrane region" description="Helical" evidence="7">
    <location>
        <begin position="6"/>
        <end position="28"/>
    </location>
</feature>
<evidence type="ECO:0000256" key="7">
    <source>
        <dbReference type="SAM" id="Phobius"/>
    </source>
</evidence>
<organism evidence="8 9">
    <name type="scientific">Candidatus Falkowbacteria bacterium CG10_big_fil_rev_8_21_14_0_10_37_18</name>
    <dbReference type="NCBI Taxonomy" id="1974562"/>
    <lineage>
        <taxon>Bacteria</taxon>
        <taxon>Candidatus Falkowiibacteriota</taxon>
    </lineage>
</organism>
<dbReference type="Proteomes" id="UP000229972">
    <property type="component" value="Unassembled WGS sequence"/>
</dbReference>
<reference evidence="9" key="1">
    <citation type="submission" date="2017-09" db="EMBL/GenBank/DDBJ databases">
        <title>Depth-based differentiation of microbial function through sediment-hosted aquifers and enrichment of novel symbionts in the deep terrestrial subsurface.</title>
        <authorList>
            <person name="Probst A.J."/>
            <person name="Ladd B."/>
            <person name="Jarett J.K."/>
            <person name="Geller-Mcgrath D.E."/>
            <person name="Sieber C.M.K."/>
            <person name="Emerson J.B."/>
            <person name="Anantharaman K."/>
            <person name="Thomas B.C."/>
            <person name="Malmstrom R."/>
            <person name="Stieglmeier M."/>
            <person name="Klingl A."/>
            <person name="Woyke T."/>
            <person name="Ryan C.M."/>
            <person name="Banfield J.F."/>
        </authorList>
    </citation>
    <scope>NUCLEOTIDE SEQUENCE [LARGE SCALE GENOMIC DNA]</scope>
</reference>
<comment type="caution">
    <text evidence="8">The sequence shown here is derived from an EMBL/GenBank/DDBJ whole genome shotgun (WGS) entry which is preliminary data.</text>
</comment>
<dbReference type="GO" id="GO:0016780">
    <property type="term" value="F:phosphotransferase activity, for other substituted phosphate groups"/>
    <property type="evidence" value="ECO:0007669"/>
    <property type="project" value="InterPro"/>
</dbReference>
<evidence type="ECO:0000313" key="9">
    <source>
        <dbReference type="Proteomes" id="UP000229972"/>
    </source>
</evidence>
<feature type="transmembrane region" description="Helical" evidence="7">
    <location>
        <begin position="321"/>
        <end position="341"/>
    </location>
</feature>
<evidence type="ECO:0000256" key="3">
    <source>
        <dbReference type="ARBA" id="ARBA00022679"/>
    </source>
</evidence>
<dbReference type="PANTHER" id="PTHR22926">
    <property type="entry name" value="PHOSPHO-N-ACETYLMURAMOYL-PENTAPEPTIDE-TRANSFERASE"/>
    <property type="match status" value="1"/>
</dbReference>
<dbReference type="GO" id="GO:0044038">
    <property type="term" value="P:cell wall macromolecule biosynthetic process"/>
    <property type="evidence" value="ECO:0007669"/>
    <property type="project" value="TreeGrafter"/>
</dbReference>
<feature type="transmembrane region" description="Helical" evidence="7">
    <location>
        <begin position="133"/>
        <end position="155"/>
    </location>
</feature>
<feature type="transmembrane region" description="Helical" evidence="7">
    <location>
        <begin position="49"/>
        <end position="67"/>
    </location>
</feature>
<feature type="transmembrane region" description="Helical" evidence="7">
    <location>
        <begin position="79"/>
        <end position="98"/>
    </location>
</feature>
<dbReference type="AlphaFoldDB" id="A0A2H0V7X7"/>
<keyword evidence="3" id="KW-0808">Transferase</keyword>
<evidence type="ECO:0000256" key="4">
    <source>
        <dbReference type="ARBA" id="ARBA00022692"/>
    </source>
</evidence>
<feature type="transmembrane region" description="Helical" evidence="7">
    <location>
        <begin position="110"/>
        <end position="127"/>
    </location>
</feature>
<dbReference type="GO" id="GO:0009103">
    <property type="term" value="P:lipopolysaccharide biosynthetic process"/>
    <property type="evidence" value="ECO:0007669"/>
    <property type="project" value="TreeGrafter"/>
</dbReference>
<evidence type="ECO:0000313" key="8">
    <source>
        <dbReference type="EMBL" id="PIR95207.1"/>
    </source>
</evidence>
<dbReference type="CDD" id="cd06853">
    <property type="entry name" value="GT_WecA_like"/>
    <property type="match status" value="1"/>
</dbReference>
<feature type="transmembrane region" description="Helical" evidence="7">
    <location>
        <begin position="286"/>
        <end position="315"/>
    </location>
</feature>
<dbReference type="InterPro" id="IPR000715">
    <property type="entry name" value="Glycosyl_transferase_4"/>
</dbReference>
<comment type="subcellular location">
    <subcellularLocation>
        <location evidence="1">Cell membrane</location>
        <topology evidence="1">Multi-pass membrane protein</topology>
    </subcellularLocation>
</comment>
<keyword evidence="5 7" id="KW-1133">Transmembrane helix</keyword>
<feature type="transmembrane region" description="Helical" evidence="7">
    <location>
        <begin position="221"/>
        <end position="241"/>
    </location>
</feature>
<keyword evidence="4 7" id="KW-0812">Transmembrane</keyword>
<proteinExistence type="predicted"/>
<gene>
    <name evidence="8" type="ORF">COT93_03645</name>
</gene>
<evidence type="ECO:0008006" key="10">
    <source>
        <dbReference type="Google" id="ProtNLM"/>
    </source>
</evidence>
<dbReference type="Pfam" id="PF00953">
    <property type="entry name" value="Glycos_transf_4"/>
    <property type="match status" value="1"/>
</dbReference>
<evidence type="ECO:0000256" key="1">
    <source>
        <dbReference type="ARBA" id="ARBA00004651"/>
    </source>
</evidence>
<protein>
    <recommendedName>
        <fullName evidence="10">Undecaprenyl-phosphate alpha-N-acetylglucosaminyl 1-phosphate transferase</fullName>
    </recommendedName>
</protein>
<accession>A0A2H0V7X7</accession>
<dbReference type="EMBL" id="PFAL01000033">
    <property type="protein sequence ID" value="PIR95207.1"/>
    <property type="molecule type" value="Genomic_DNA"/>
</dbReference>
<keyword evidence="2" id="KW-1003">Cell membrane</keyword>
<feature type="transmembrane region" description="Helical" evidence="7">
    <location>
        <begin position="167"/>
        <end position="186"/>
    </location>
</feature>
<dbReference type="GO" id="GO:0005886">
    <property type="term" value="C:plasma membrane"/>
    <property type="evidence" value="ECO:0007669"/>
    <property type="project" value="UniProtKB-SubCell"/>
</dbReference>